<dbReference type="RefSeq" id="XP_065655581.1">
    <property type="nucleotide sequence ID" value="XM_065799509.1"/>
</dbReference>
<evidence type="ECO:0000256" key="1">
    <source>
        <dbReference type="ARBA" id="ARBA00004430"/>
    </source>
</evidence>
<evidence type="ECO:0000313" key="11">
    <source>
        <dbReference type="RefSeq" id="XP_065655581.1"/>
    </source>
</evidence>
<dbReference type="Proteomes" id="UP001652625">
    <property type="component" value="Chromosome 06"/>
</dbReference>
<evidence type="ECO:0000313" key="10">
    <source>
        <dbReference type="Proteomes" id="UP001652625"/>
    </source>
</evidence>
<dbReference type="Gene3D" id="1.25.40.10">
    <property type="entry name" value="Tetratricopeptide repeat domain"/>
    <property type="match status" value="2"/>
</dbReference>
<comment type="subcellular location">
    <subcellularLocation>
        <location evidence="1">Cytoplasm</location>
        <location evidence="1">Cytoskeleton</location>
        <location evidence="1">Cilium axoneme</location>
    </subcellularLocation>
</comment>
<reference evidence="11" key="1">
    <citation type="submission" date="2025-08" db="UniProtKB">
        <authorList>
            <consortium name="RefSeq"/>
        </authorList>
    </citation>
    <scope>IDENTIFICATION</scope>
</reference>
<gene>
    <name evidence="11" type="primary">LOC100212543</name>
</gene>
<protein>
    <recommendedName>
        <fullName evidence="7">Outer dynein arm-docking complex subunit 4</fullName>
    </recommendedName>
    <alternativeName>
        <fullName evidence="8">Tetratricopeptide repeat protein 25</fullName>
    </alternativeName>
</protein>
<dbReference type="PROSITE" id="PS50005">
    <property type="entry name" value="TPR"/>
    <property type="match status" value="1"/>
</dbReference>
<evidence type="ECO:0000256" key="6">
    <source>
        <dbReference type="ARBA" id="ARBA00023273"/>
    </source>
</evidence>
<dbReference type="SUPFAM" id="SSF48452">
    <property type="entry name" value="TPR-like"/>
    <property type="match status" value="2"/>
</dbReference>
<organism evidence="10 11">
    <name type="scientific">Hydra vulgaris</name>
    <name type="common">Hydra</name>
    <name type="synonym">Hydra attenuata</name>
    <dbReference type="NCBI Taxonomy" id="6087"/>
    <lineage>
        <taxon>Eukaryota</taxon>
        <taxon>Metazoa</taxon>
        <taxon>Cnidaria</taxon>
        <taxon>Hydrozoa</taxon>
        <taxon>Hydroidolina</taxon>
        <taxon>Anthoathecata</taxon>
        <taxon>Aplanulata</taxon>
        <taxon>Hydridae</taxon>
        <taxon>Hydra</taxon>
    </lineage>
</organism>
<evidence type="ECO:0000256" key="7">
    <source>
        <dbReference type="ARBA" id="ARBA00034139"/>
    </source>
</evidence>
<evidence type="ECO:0000256" key="5">
    <source>
        <dbReference type="ARBA" id="ARBA00023212"/>
    </source>
</evidence>
<dbReference type="GeneID" id="100212543"/>
<dbReference type="InterPro" id="IPR019734">
    <property type="entry name" value="TPR_rpt"/>
</dbReference>
<evidence type="ECO:0000256" key="3">
    <source>
        <dbReference type="ARBA" id="ARBA00022737"/>
    </source>
</evidence>
<keyword evidence="10" id="KW-1185">Reference proteome</keyword>
<keyword evidence="5" id="KW-0206">Cytoskeleton</keyword>
<dbReference type="InterPro" id="IPR040111">
    <property type="entry name" value="ODAD4"/>
</dbReference>
<keyword evidence="6" id="KW-0966">Cell projection</keyword>
<keyword evidence="4 9" id="KW-0802">TPR repeat</keyword>
<evidence type="ECO:0000256" key="9">
    <source>
        <dbReference type="PROSITE-ProRule" id="PRU00339"/>
    </source>
</evidence>
<dbReference type="PANTHER" id="PTHR23040:SF1">
    <property type="entry name" value="OUTER DYNEIN ARM-DOCKING COMPLEX SUBUNIT 4"/>
    <property type="match status" value="1"/>
</dbReference>
<feature type="repeat" description="TPR" evidence="9">
    <location>
        <begin position="20"/>
        <end position="53"/>
    </location>
</feature>
<dbReference type="PANTHER" id="PTHR23040">
    <property type="match status" value="1"/>
</dbReference>
<sequence length="1284" mass="146210">MTNSETYEDDEENSAPRSSYSTYLAEGAILFKQGEFKKAIESYSLALEIKENDPTCLVARSKCYLKLGDPQKALQDAETVLSENKDSIKGLCQKAEALYCIGDFEYALVYYHRGHKLCPELDEFRLGIQKAQEAIENSIGKAAKIKLEAKGDLSFFSKQDDFSTKKRGLLKQTPLIQIKPPIASRNKDVKLPAPSKKTVKQLLGELYADKEYLEKLINDDRFLKNNTKSPIYELVQGGLSFLETRTEFWRQQRPIYARKKEVRKLKSTVKKKSKSDVGKYVLQQLEDIDHALGNFDPERGLRLAKNLLNFTKEIDEKELPHKIEVIANAHSCIGNALIDLDELPKALKHHQRDLQISKKSQSDSIGISRALGNIGRAKAKMGKFEDAIQSWEEKMQYIKTPLEATWLYHELGRSYLELNSLDTALSYGLKSLAAAKEGNDEFWQLNANVLIAQAYGNQKNFESSIAAFEEALSLADITGDKIAKTAITKAINDTKAKSEIYASDNLANSSNEQIKLDCQISSNDLDENMFNSGDLSNDYKQKINNIKNVYTECDVTEQLNECDETEQLNDVDSFFDHTYQDDIKNQHCESLDCTTNTSGNNSNIISESSLNTIKSDRMSYKPPRSEKIMNFSSSDANVSSIYDGNSVEETERDESKLFENFTGKLDDTCENIFKSAPEVKRIDVQLEENNALVLKSDLTPSLGLILENFLPGKEIDFIETHTEHRINATHTEHLINEIHTEHLVNVTCNELQVNETCTENLVNEIHTEHLVDEVHTEHRINETCIELQINETHTKHRIDETHTEHRNNETYNDLQINETYIEHKVNETHTEHQINKVLKIEAHAEPPLGEINAEPPLGETNAEQQIITTEKNELSDQVFNYETSFQTSYSVTSNEPSNLLVLESSIMLDENLKTVNFNTTTHYENESPCNESITFTENLTAVNDILLACNENKALGDKSLYNENSTPFIENDIEFNKNERKFSLNIIACNQNETACNENETPCNENETPCNENETPCNENETACNENESVNFNYIKTPSEDLIQCKDNEIASNESLLFCNKNSIAYNEKRNASALDLQSEVEDQLTNKNNNDQRFAIASHHTTNYERNSITEECEIANNYERNSISEDCEIANNYERNTITEGCEIAKSYERNSITEDCEITNNYERNNITEDCEMATKYERNSATKDCEIANSYKRSSITEDCEIATKYEHSSTTKDCEVANNYERNSITEDCEMVTNYERNSATKDCEIANNYKRNSITEDYEIANNYQHSKTNEITIDKSD</sequence>
<keyword evidence="2" id="KW-0963">Cytoplasm</keyword>
<dbReference type="Pfam" id="PF13181">
    <property type="entry name" value="TPR_8"/>
    <property type="match status" value="2"/>
</dbReference>
<proteinExistence type="predicted"/>
<evidence type="ECO:0000256" key="4">
    <source>
        <dbReference type="ARBA" id="ARBA00022803"/>
    </source>
</evidence>
<name>A0ABM4C202_HYDVU</name>
<evidence type="ECO:0000256" key="8">
    <source>
        <dbReference type="ARBA" id="ARBA00034143"/>
    </source>
</evidence>
<dbReference type="SMART" id="SM00028">
    <property type="entry name" value="TPR"/>
    <property type="match status" value="7"/>
</dbReference>
<accession>A0ABM4C202</accession>
<dbReference type="InterPro" id="IPR011990">
    <property type="entry name" value="TPR-like_helical_dom_sf"/>
</dbReference>
<evidence type="ECO:0000256" key="2">
    <source>
        <dbReference type="ARBA" id="ARBA00022490"/>
    </source>
</evidence>
<keyword evidence="3" id="KW-0677">Repeat</keyword>